<dbReference type="GO" id="GO:0009267">
    <property type="term" value="P:cellular response to starvation"/>
    <property type="evidence" value="ECO:0000315"/>
    <property type="project" value="CGD"/>
</dbReference>
<feature type="coiled-coil region" evidence="6">
    <location>
        <begin position="76"/>
        <end position="103"/>
    </location>
</feature>
<evidence type="ECO:0000313" key="11">
    <source>
        <dbReference type="Proteomes" id="UP000000559"/>
    </source>
</evidence>
<dbReference type="InterPro" id="IPR007258">
    <property type="entry name" value="Vps52"/>
</dbReference>
<dbReference type="GO" id="GO:0030447">
    <property type="term" value="P:filamentous growth"/>
    <property type="evidence" value="ECO:0000315"/>
    <property type="project" value="CGD"/>
</dbReference>
<organism evidence="10 11">
    <name type="scientific">Candida albicans (strain SC5314 / ATCC MYA-2876)</name>
    <name type="common">Yeast</name>
    <dbReference type="NCBI Taxonomy" id="237561"/>
    <lineage>
        <taxon>Eukaryota</taxon>
        <taxon>Fungi</taxon>
        <taxon>Dikarya</taxon>
        <taxon>Ascomycota</taxon>
        <taxon>Saccharomycotina</taxon>
        <taxon>Pichiomycetes</taxon>
        <taxon>Debaryomycetaceae</taxon>
        <taxon>Candida/Lodderomyces clade</taxon>
        <taxon>Candida</taxon>
    </lineage>
</organism>
<protein>
    <submittedName>
        <fullName evidence="10">Vps52p</fullName>
    </submittedName>
</protein>
<dbReference type="PANTHER" id="PTHR14190">
    <property type="entry name" value="SUPPRESSOR OF ACTIN MUTATIONS 2/VACUOLAR PROTEIN SORTING 52"/>
    <property type="match status" value="1"/>
</dbReference>
<gene>
    <name evidence="9 10" type="primary">VPS52</name>
    <name evidence="10" type="ordered locus">CAALFM_CR10710CA</name>
    <name evidence="9" type="ordered locus">orf19.7660</name>
</gene>
<proteinExistence type="inferred from homology"/>
<evidence type="ECO:0000256" key="5">
    <source>
        <dbReference type="ARBA" id="ARBA00023034"/>
    </source>
</evidence>
<reference evidence="10 11" key="1">
    <citation type="journal article" date="2004" name="Proc. Natl. Acad. Sci. U.S.A.">
        <title>The diploid genome sequence of Candida albicans.</title>
        <authorList>
            <person name="Jones T."/>
            <person name="Federspiel N.A."/>
            <person name="Chibana H."/>
            <person name="Dungan J."/>
            <person name="Kalman S."/>
            <person name="Magee B.B."/>
            <person name="Newport G."/>
            <person name="Thorstenson Y.R."/>
            <person name="Agabian N."/>
            <person name="Magee P.T."/>
            <person name="Davis R.W."/>
            <person name="Scherer S."/>
        </authorList>
    </citation>
    <scope>NUCLEOTIDE SEQUENCE [LARGE SCALE GENOMIC DNA]</scope>
    <source>
        <strain evidence="11">SC5314 / ATCC MYA-2876</strain>
    </source>
</reference>
<reference evidence="10 11" key="3">
    <citation type="journal article" date="2013" name="Genome Biol.">
        <title>Assembly of a phased diploid Candida albicans genome facilitates allele-specific measurements and provides a simple model for repeat and indel structure.</title>
        <authorList>
            <person name="Muzzey D."/>
            <person name="Schwartz K."/>
            <person name="Weissman J.S."/>
            <person name="Sherlock G."/>
        </authorList>
    </citation>
    <scope>NUCLEOTIDE SEQUENCE [LARGE SCALE GENOMIC DNA]</scope>
    <source>
        <strain evidence="11">SC5314 / ATCC MYA-2876</strain>
    </source>
</reference>
<keyword evidence="6" id="KW-0175">Coiled coil</keyword>
<feature type="domain" description="Vps52 coiled-coil" evidence="7">
    <location>
        <begin position="56"/>
        <end position="217"/>
    </location>
</feature>
<dbReference type="KEGG" id="cal:CAALFM_CR10710CA"/>
<evidence type="ECO:0000259" key="7">
    <source>
        <dbReference type="Pfam" id="PF04129"/>
    </source>
</evidence>
<dbReference type="InParanoid" id="A0A1D8PUA9"/>
<dbReference type="GO" id="GO:0015031">
    <property type="term" value="P:protein transport"/>
    <property type="evidence" value="ECO:0007669"/>
    <property type="project" value="UniProtKB-KW"/>
</dbReference>
<dbReference type="GO" id="GO:0036170">
    <property type="term" value="P:filamentous growth of a population of unicellular organisms in response to starvation"/>
    <property type="evidence" value="ECO:0000315"/>
    <property type="project" value="CGD"/>
</dbReference>
<dbReference type="Pfam" id="PF04129">
    <property type="entry name" value="Vps52_CC"/>
    <property type="match status" value="1"/>
</dbReference>
<keyword evidence="5" id="KW-0333">Golgi apparatus</keyword>
<reference evidence="10 11" key="2">
    <citation type="journal article" date="2007" name="Genome Biol.">
        <title>Assembly of the Candida albicans genome into sixteen supercontigs aligned on the eight chromosomes.</title>
        <authorList>
            <person name="van het Hoog M."/>
            <person name="Rast T.J."/>
            <person name="Martchenko M."/>
            <person name="Grindle S."/>
            <person name="Dignard D."/>
            <person name="Hogues H."/>
            <person name="Cuomo C."/>
            <person name="Berriman M."/>
            <person name="Scherer S."/>
            <person name="Magee B.B."/>
            <person name="Whiteway M."/>
            <person name="Chibana H."/>
            <person name="Nantel A."/>
            <person name="Magee P.T."/>
        </authorList>
    </citation>
    <scope>GENOME REANNOTATION</scope>
    <source>
        <strain evidence="11">SC5314 / ATCC MYA-2876</strain>
    </source>
</reference>
<dbReference type="InterPro" id="IPR048319">
    <property type="entry name" value="Vps52_CC"/>
</dbReference>
<evidence type="ECO:0000256" key="4">
    <source>
        <dbReference type="ARBA" id="ARBA00022927"/>
    </source>
</evidence>
<dbReference type="Pfam" id="PF20655">
    <property type="entry name" value="Vps52_C"/>
    <property type="match status" value="1"/>
</dbReference>
<dbReference type="EMBL" id="CP017630">
    <property type="protein sequence ID" value="AOW31719.1"/>
    <property type="molecule type" value="Genomic_DNA"/>
</dbReference>
<keyword evidence="11" id="KW-1185">Reference proteome</keyword>
<feature type="domain" description="Vps52 C-terminal" evidence="8">
    <location>
        <begin position="235"/>
        <end position="509"/>
    </location>
</feature>
<dbReference type="PANTHER" id="PTHR14190:SF7">
    <property type="entry name" value="VACUOLAR PROTEIN SORTING-ASSOCIATED PROTEIN 52 HOMOLOG"/>
    <property type="match status" value="1"/>
</dbReference>
<dbReference type="RefSeq" id="XP_719419.1">
    <property type="nucleotide sequence ID" value="XM_714326.1"/>
</dbReference>
<dbReference type="OMA" id="IHVVMVE"/>
<accession>A0A1D8PUA9</accession>
<comment type="similarity">
    <text evidence="2">Belongs to the VPS52 family.</text>
</comment>
<dbReference type="eggNOG" id="KOG1961">
    <property type="taxonomic scope" value="Eukaryota"/>
</dbReference>
<evidence type="ECO:0000313" key="10">
    <source>
        <dbReference type="EMBL" id="AOW31719.1"/>
    </source>
</evidence>
<dbReference type="GO" id="GO:0042147">
    <property type="term" value="P:retrograde transport, endosome to Golgi"/>
    <property type="evidence" value="ECO:0000318"/>
    <property type="project" value="GO_Central"/>
</dbReference>
<dbReference type="GO" id="GO:0005829">
    <property type="term" value="C:cytosol"/>
    <property type="evidence" value="ECO:0007669"/>
    <property type="project" value="GOC"/>
</dbReference>
<dbReference type="FunCoup" id="A0A1D8PUA9">
    <property type="interactions" value="912"/>
</dbReference>
<sequence>MSALKSLQQILPLKNDQPLDELNPTPISTELSLEHYRASLQQSNNENLAKCVSQFESFNHKIKEHKKKLIVVGEIIEEFSNELNNLSSSLISLEQQSNSLSKDSKLQRSITERLNPVILDLMIPPEIARSVLQEDITPQWLENLKFITEKRQLLHTLPETKSKDQLKEGIELLQDKAIERIRDFIILQIRMLRSSSKSSSQLIQQKLLEVKDAFQFLSSHHQKLAEQLRSAYVYTMRWYYQSKFSKYLYALEKLQIRRVDSAVLGDNKAGEYFTLFEKRFEILHSDQSAMPSQIAETSPFPYWVEFVFNQFSMAVVDNVIVEYLFTIEFFYQGEEKDNSWAEEMFKNVFQIGQEFLTYISNTLDAYGILFIIRLVQKSQAKLHEVHIPVLDDYLNSLLLILWPHFTKIVDANCEAMKRTMLKGKKATGLAPISITQQFAQFFSALLELSVNEAEPLISSIIRLRNEYESYLMRSTSLSGTEKEIFLYNNYFLVLSVLKNQTSNSFLEEQILHFQTLTDAYTKH</sequence>
<dbReference type="GeneID" id="3638996"/>
<dbReference type="CGD" id="CAL0000188207">
    <property type="gene designation" value="VPS52"/>
</dbReference>
<keyword evidence="3" id="KW-0813">Transport</keyword>
<comment type="subcellular location">
    <subcellularLocation>
        <location evidence="1">Golgi apparatus</location>
        <location evidence="1">trans-Golgi network</location>
    </subcellularLocation>
</comment>
<evidence type="ECO:0000259" key="8">
    <source>
        <dbReference type="Pfam" id="PF20655"/>
    </source>
</evidence>
<dbReference type="OrthoDB" id="19482at2759"/>
<dbReference type="GO" id="GO:0000938">
    <property type="term" value="C:GARP complex"/>
    <property type="evidence" value="ECO:0000318"/>
    <property type="project" value="GO_Central"/>
</dbReference>
<dbReference type="GO" id="GO:0019905">
    <property type="term" value="F:syntaxin binding"/>
    <property type="evidence" value="ECO:0000318"/>
    <property type="project" value="GO_Central"/>
</dbReference>
<evidence type="ECO:0000256" key="2">
    <source>
        <dbReference type="ARBA" id="ARBA00008180"/>
    </source>
</evidence>
<dbReference type="SMR" id="A0A1D8PUA9"/>
<evidence type="ECO:0000256" key="1">
    <source>
        <dbReference type="ARBA" id="ARBA00004601"/>
    </source>
</evidence>
<evidence type="ECO:0000256" key="6">
    <source>
        <dbReference type="SAM" id="Coils"/>
    </source>
</evidence>
<dbReference type="GO" id="GO:0006896">
    <property type="term" value="P:Golgi to vacuole transport"/>
    <property type="evidence" value="ECO:0000318"/>
    <property type="project" value="GO_Central"/>
</dbReference>
<dbReference type="Proteomes" id="UP000000559">
    <property type="component" value="Chromosome R"/>
</dbReference>
<evidence type="ECO:0000256" key="3">
    <source>
        <dbReference type="ARBA" id="ARBA00022448"/>
    </source>
</evidence>
<keyword evidence="4" id="KW-0653">Protein transport</keyword>
<dbReference type="VEuPathDB" id="FungiDB:CR_10710C_A"/>
<evidence type="ECO:0000313" key="9">
    <source>
        <dbReference type="CGD" id="CAL0000188207"/>
    </source>
</evidence>
<dbReference type="STRING" id="237561.A0A1D8PUA9"/>
<dbReference type="GO" id="GO:0032456">
    <property type="term" value="P:endocytic recycling"/>
    <property type="evidence" value="ECO:0000318"/>
    <property type="project" value="GO_Central"/>
</dbReference>
<dbReference type="InterPro" id="IPR048361">
    <property type="entry name" value="Vps52_C"/>
</dbReference>
<name>A0A1D8PUA9_CANAL</name>
<dbReference type="GO" id="GO:0036180">
    <property type="term" value="P:filamentous growth of a population of unicellular organisms in response to biotic stimulus"/>
    <property type="evidence" value="ECO:0000315"/>
    <property type="project" value="CGD"/>
</dbReference>
<dbReference type="AlphaFoldDB" id="A0A1D8PUA9"/>